<evidence type="ECO:0000256" key="4">
    <source>
        <dbReference type="ARBA" id="ARBA00022692"/>
    </source>
</evidence>
<dbReference type="AlphaFoldDB" id="A0A8J7W1S3"/>
<keyword evidence="10" id="KW-1185">Reference proteome</keyword>
<name>A0A8J7W1S3_9FIRM</name>
<keyword evidence="3" id="KW-1003">Cell membrane</keyword>
<dbReference type="Proteomes" id="UP000675664">
    <property type="component" value="Unassembled WGS sequence"/>
</dbReference>
<dbReference type="Pfam" id="PF00528">
    <property type="entry name" value="BPD_transp_1"/>
    <property type="match status" value="1"/>
</dbReference>
<keyword evidence="5 7" id="KW-1133">Transmembrane helix</keyword>
<gene>
    <name evidence="9" type="ORF">KCX82_15570</name>
</gene>
<feature type="transmembrane region" description="Helical" evidence="7">
    <location>
        <begin position="70"/>
        <end position="92"/>
    </location>
</feature>
<dbReference type="PANTHER" id="PTHR43227">
    <property type="entry name" value="BLL4140 PROTEIN"/>
    <property type="match status" value="1"/>
</dbReference>
<feature type="transmembrane region" description="Helical" evidence="7">
    <location>
        <begin position="104"/>
        <end position="124"/>
    </location>
</feature>
<dbReference type="CDD" id="cd06261">
    <property type="entry name" value="TM_PBP2"/>
    <property type="match status" value="1"/>
</dbReference>
<dbReference type="GO" id="GO:0055085">
    <property type="term" value="P:transmembrane transport"/>
    <property type="evidence" value="ECO:0007669"/>
    <property type="project" value="InterPro"/>
</dbReference>
<feature type="domain" description="ABC transmembrane type-1" evidence="8">
    <location>
        <begin position="66"/>
        <end position="279"/>
    </location>
</feature>
<evidence type="ECO:0000256" key="2">
    <source>
        <dbReference type="ARBA" id="ARBA00022448"/>
    </source>
</evidence>
<keyword evidence="6 7" id="KW-0472">Membrane</keyword>
<accession>A0A8J7W1S3</accession>
<keyword evidence="4 7" id="KW-0812">Transmembrane</keyword>
<feature type="transmembrane region" description="Helical" evidence="7">
    <location>
        <begin position="210"/>
        <end position="231"/>
    </location>
</feature>
<evidence type="ECO:0000256" key="5">
    <source>
        <dbReference type="ARBA" id="ARBA00022989"/>
    </source>
</evidence>
<dbReference type="PROSITE" id="PS50928">
    <property type="entry name" value="ABC_TM1"/>
    <property type="match status" value="1"/>
</dbReference>
<comment type="similarity">
    <text evidence="7">Belongs to the binding-protein-dependent transport system permease family.</text>
</comment>
<dbReference type="RefSeq" id="WP_227019441.1">
    <property type="nucleotide sequence ID" value="NZ_JAGSND010000012.1"/>
</dbReference>
<evidence type="ECO:0000259" key="8">
    <source>
        <dbReference type="PROSITE" id="PS50928"/>
    </source>
</evidence>
<feature type="transmembrane region" description="Helical" evidence="7">
    <location>
        <begin position="154"/>
        <end position="175"/>
    </location>
</feature>
<comment type="caution">
    <text evidence="9">The sequence shown here is derived from an EMBL/GenBank/DDBJ whole genome shotgun (WGS) entry which is preliminary data.</text>
</comment>
<reference evidence="9" key="1">
    <citation type="submission" date="2021-04" db="EMBL/GenBank/DDBJ databases">
        <title>Sinoanaerobacter chloroacetimidivorans sp. nov., an obligate anaerobic bacterium isolated from anaerobic sludge.</title>
        <authorList>
            <person name="Bao Y."/>
        </authorList>
    </citation>
    <scope>NUCLEOTIDE SEQUENCE</scope>
    <source>
        <strain evidence="9">BAD-6</strain>
    </source>
</reference>
<comment type="subcellular location">
    <subcellularLocation>
        <location evidence="1 7">Cell membrane</location>
        <topology evidence="1 7">Multi-pass membrane protein</topology>
    </subcellularLocation>
</comment>
<organism evidence="9 10">
    <name type="scientific">Sinanaerobacter chloroacetimidivorans</name>
    <dbReference type="NCBI Taxonomy" id="2818044"/>
    <lineage>
        <taxon>Bacteria</taxon>
        <taxon>Bacillati</taxon>
        <taxon>Bacillota</taxon>
        <taxon>Clostridia</taxon>
        <taxon>Peptostreptococcales</taxon>
        <taxon>Anaerovoracaceae</taxon>
        <taxon>Sinanaerobacter</taxon>
    </lineage>
</organism>
<dbReference type="EMBL" id="JAGSND010000012">
    <property type="protein sequence ID" value="MBR0599307.1"/>
    <property type="molecule type" value="Genomic_DNA"/>
</dbReference>
<keyword evidence="2 7" id="KW-0813">Transport</keyword>
<dbReference type="SUPFAM" id="SSF161098">
    <property type="entry name" value="MetI-like"/>
    <property type="match status" value="1"/>
</dbReference>
<dbReference type="PANTHER" id="PTHR43227:SF8">
    <property type="entry name" value="DIACETYLCHITOBIOSE UPTAKE SYSTEM PERMEASE PROTEIN DASB"/>
    <property type="match status" value="1"/>
</dbReference>
<dbReference type="InterPro" id="IPR000515">
    <property type="entry name" value="MetI-like"/>
</dbReference>
<sequence>MKIKKGWIPIFLLPAVVLFLLIYALPLVMVFGTSLFDYRLSAQKMTFIGFENYIRLIHDQDFFKALSNTVIWIFIQCILHVALGTVIALILYKKPRGWKFVRTAYMVPNIISNAAIGMIFLNIFNPQFGVVNSVLKAVGLEKLTHNWLMDSATAFPAVTLIWVLFAGYTTTLVLAQALSLDESMLEAARVDGATPFQVDMMVVLPMLKKIIGTTMVMAATYMLQIFDLIYITTNGGPGKTTTNLPLQLYGVYKTENNYGYANTIGVCIVVIGVIAMTIINKALKVNKEEY</sequence>
<dbReference type="InterPro" id="IPR035906">
    <property type="entry name" value="MetI-like_sf"/>
</dbReference>
<evidence type="ECO:0000256" key="7">
    <source>
        <dbReference type="RuleBase" id="RU363032"/>
    </source>
</evidence>
<reference evidence="9" key="2">
    <citation type="submission" date="2021-04" db="EMBL/GenBank/DDBJ databases">
        <authorList>
            <person name="Liu J."/>
        </authorList>
    </citation>
    <scope>NUCLEOTIDE SEQUENCE</scope>
    <source>
        <strain evidence="9">BAD-6</strain>
    </source>
</reference>
<evidence type="ECO:0000256" key="3">
    <source>
        <dbReference type="ARBA" id="ARBA00022475"/>
    </source>
</evidence>
<evidence type="ECO:0000256" key="6">
    <source>
        <dbReference type="ARBA" id="ARBA00023136"/>
    </source>
</evidence>
<dbReference type="InterPro" id="IPR050809">
    <property type="entry name" value="UgpAE/MalFG_permease"/>
</dbReference>
<evidence type="ECO:0000313" key="9">
    <source>
        <dbReference type="EMBL" id="MBR0599307.1"/>
    </source>
</evidence>
<feature type="transmembrane region" description="Helical" evidence="7">
    <location>
        <begin position="258"/>
        <end position="279"/>
    </location>
</feature>
<evidence type="ECO:0000313" key="10">
    <source>
        <dbReference type="Proteomes" id="UP000675664"/>
    </source>
</evidence>
<dbReference type="Gene3D" id="1.10.3720.10">
    <property type="entry name" value="MetI-like"/>
    <property type="match status" value="1"/>
</dbReference>
<protein>
    <submittedName>
        <fullName evidence="9">Sugar ABC transporter permease</fullName>
    </submittedName>
</protein>
<feature type="transmembrane region" description="Helical" evidence="7">
    <location>
        <begin position="7"/>
        <end position="31"/>
    </location>
</feature>
<proteinExistence type="inferred from homology"/>
<dbReference type="GO" id="GO:0005886">
    <property type="term" value="C:plasma membrane"/>
    <property type="evidence" value="ECO:0007669"/>
    <property type="project" value="UniProtKB-SubCell"/>
</dbReference>
<evidence type="ECO:0000256" key="1">
    <source>
        <dbReference type="ARBA" id="ARBA00004651"/>
    </source>
</evidence>